<dbReference type="EC" id="2.7.13.3" evidence="3"/>
<keyword evidence="5" id="KW-0808">Transferase</keyword>
<evidence type="ECO:0000256" key="2">
    <source>
        <dbReference type="ARBA" id="ARBA00004370"/>
    </source>
</evidence>
<evidence type="ECO:0000256" key="6">
    <source>
        <dbReference type="ARBA" id="ARBA00022777"/>
    </source>
</evidence>
<comment type="subcellular location">
    <subcellularLocation>
        <location evidence="2">Membrane</location>
    </subcellularLocation>
</comment>
<dbReference type="STRING" id="410072.ERS852525_00140"/>
<dbReference type="Proteomes" id="UP000095362">
    <property type="component" value="Unassembled WGS sequence"/>
</dbReference>
<comment type="catalytic activity">
    <reaction evidence="1">
        <text>ATP + protein L-histidine = ADP + protein N-phospho-L-histidine.</text>
        <dbReference type="EC" id="2.7.13.3"/>
    </reaction>
</comment>
<keyword evidence="4" id="KW-0597">Phosphoprotein</keyword>
<keyword evidence="6" id="KW-0418">Kinase</keyword>
<dbReference type="InterPro" id="IPR036890">
    <property type="entry name" value="HATPase_C_sf"/>
</dbReference>
<protein>
    <recommendedName>
        <fullName evidence="3">histidine kinase</fullName>
        <ecNumber evidence="3">2.7.13.3</ecNumber>
    </recommendedName>
</protein>
<sequence length="596" mass="68828">MKLRNKLVIAQLCVFLVIMGILLMALPELVYRNISVKDREDTMILNEQIMSQLDQNFEELVRFTKIVAEEPELIQKIDQYMSEPNEANNAKISLFLSRLGVKNKIQSYGIIGIYLDVQKADKIYDFSTVGFSNKVKEHICSEIKELDLKGKKTSFLNPFAYDGESDTAFGNIFNMVYGYTMEYIYHGQKGNLTVIASFDQLYYIANQMKDYSNDYLFLDKNNQILQPSVKETQIDVNATLKNMKYGKSYKEGYWQQEDGITTVRFSEEDGWKIICRQSRKDILDNNRSLIFLVEILILCFGLGIVLVMIPIVNHFTGPLTDVSKQMNEIAEGNLDARIEVNSTDEIGEVGASFNVMAKRLQENIVEMVEQEKREQQLKYGLMISQVDPHFIYNTMNMITYLAQKNRNEDVIAVNKAMIQILRDRLRIEVDNVYDTVEQEIKVVREYLLIQKYRYTGIFKSVIDIEAGVEPYLIAKNILQPLVENAFFHGILCNTDEEGEVIDGCITIRIRMEEDEVEIIVKDNGAGMSQDKLDELSKPQRKLSSMERGEHIGIKNIKERLDYIYENKYRFQIWSKEGEGTIVTIRIPAIVSSETEK</sequence>
<name>A0A173WJF3_9FIRM</name>
<feature type="domain" description="HAMP" evidence="10">
    <location>
        <begin position="313"/>
        <end position="365"/>
    </location>
</feature>
<dbReference type="InterPro" id="IPR003660">
    <property type="entry name" value="HAMP_dom"/>
</dbReference>
<dbReference type="Gene3D" id="3.30.565.10">
    <property type="entry name" value="Histidine kinase-like ATPase, C-terminal domain"/>
    <property type="match status" value="1"/>
</dbReference>
<dbReference type="SUPFAM" id="SSF55874">
    <property type="entry name" value="ATPase domain of HSP90 chaperone/DNA topoisomerase II/histidine kinase"/>
    <property type="match status" value="1"/>
</dbReference>
<dbReference type="CDD" id="cd06225">
    <property type="entry name" value="HAMP"/>
    <property type="match status" value="1"/>
</dbReference>
<dbReference type="EMBL" id="CYZK01000001">
    <property type="protein sequence ID" value="CUN39180.1"/>
    <property type="molecule type" value="Genomic_DNA"/>
</dbReference>
<dbReference type="Pfam" id="PF00672">
    <property type="entry name" value="HAMP"/>
    <property type="match status" value="1"/>
</dbReference>
<keyword evidence="8" id="KW-1133">Transmembrane helix</keyword>
<dbReference type="InterPro" id="IPR003594">
    <property type="entry name" value="HATPase_dom"/>
</dbReference>
<keyword evidence="8" id="KW-0472">Membrane</keyword>
<dbReference type="GO" id="GO:0000155">
    <property type="term" value="F:phosphorelay sensor kinase activity"/>
    <property type="evidence" value="ECO:0007669"/>
    <property type="project" value="InterPro"/>
</dbReference>
<evidence type="ECO:0000313" key="11">
    <source>
        <dbReference type="EMBL" id="CUN39180.1"/>
    </source>
</evidence>
<organism evidence="11 12">
    <name type="scientific">Coprococcus comes</name>
    <dbReference type="NCBI Taxonomy" id="410072"/>
    <lineage>
        <taxon>Bacteria</taxon>
        <taxon>Bacillati</taxon>
        <taxon>Bacillota</taxon>
        <taxon>Clostridia</taxon>
        <taxon>Lachnospirales</taxon>
        <taxon>Lachnospiraceae</taxon>
        <taxon>Coprococcus</taxon>
    </lineage>
</organism>
<accession>A0A173WJF3</accession>
<dbReference type="PaxDb" id="410072-ERS852525_00140"/>
<feature type="transmembrane region" description="Helical" evidence="8">
    <location>
        <begin position="289"/>
        <end position="312"/>
    </location>
</feature>
<keyword evidence="7" id="KW-0902">Two-component regulatory system</keyword>
<evidence type="ECO:0000256" key="3">
    <source>
        <dbReference type="ARBA" id="ARBA00012438"/>
    </source>
</evidence>
<dbReference type="PANTHER" id="PTHR34220">
    <property type="entry name" value="SENSOR HISTIDINE KINASE YPDA"/>
    <property type="match status" value="1"/>
</dbReference>
<evidence type="ECO:0000256" key="4">
    <source>
        <dbReference type="ARBA" id="ARBA00022553"/>
    </source>
</evidence>
<evidence type="ECO:0000313" key="12">
    <source>
        <dbReference type="Proteomes" id="UP000095362"/>
    </source>
</evidence>
<dbReference type="InterPro" id="IPR050640">
    <property type="entry name" value="Bact_2-comp_sensor_kinase"/>
</dbReference>
<dbReference type="PROSITE" id="PS50885">
    <property type="entry name" value="HAMP"/>
    <property type="match status" value="1"/>
</dbReference>
<evidence type="ECO:0000256" key="8">
    <source>
        <dbReference type="SAM" id="Phobius"/>
    </source>
</evidence>
<dbReference type="PROSITE" id="PS50109">
    <property type="entry name" value="HIS_KIN"/>
    <property type="match status" value="1"/>
</dbReference>
<dbReference type="AlphaFoldDB" id="A0A173WJF3"/>
<evidence type="ECO:0000256" key="1">
    <source>
        <dbReference type="ARBA" id="ARBA00000085"/>
    </source>
</evidence>
<gene>
    <name evidence="11" type="primary">ypdA_1</name>
    <name evidence="11" type="ORF">ERS852481_00043</name>
</gene>
<dbReference type="SMART" id="SM00304">
    <property type="entry name" value="HAMP"/>
    <property type="match status" value="1"/>
</dbReference>
<evidence type="ECO:0000259" key="10">
    <source>
        <dbReference type="PROSITE" id="PS50885"/>
    </source>
</evidence>
<feature type="transmembrane region" description="Helical" evidence="8">
    <location>
        <begin position="6"/>
        <end position="26"/>
    </location>
</feature>
<dbReference type="InterPro" id="IPR010559">
    <property type="entry name" value="Sig_transdc_His_kin_internal"/>
</dbReference>
<dbReference type="GO" id="GO:0016020">
    <property type="term" value="C:membrane"/>
    <property type="evidence" value="ECO:0007669"/>
    <property type="project" value="UniProtKB-SubCell"/>
</dbReference>
<proteinExistence type="predicted"/>
<evidence type="ECO:0000259" key="9">
    <source>
        <dbReference type="PROSITE" id="PS50109"/>
    </source>
</evidence>
<evidence type="ECO:0000256" key="7">
    <source>
        <dbReference type="ARBA" id="ARBA00023012"/>
    </source>
</evidence>
<reference evidence="11 12" key="1">
    <citation type="submission" date="2015-09" db="EMBL/GenBank/DDBJ databases">
        <authorList>
            <consortium name="Pathogen Informatics"/>
        </authorList>
    </citation>
    <scope>NUCLEOTIDE SEQUENCE [LARGE SCALE GENOMIC DNA]</scope>
    <source>
        <strain evidence="11 12">2789STDY5834866</strain>
    </source>
</reference>
<dbReference type="Pfam" id="PF06580">
    <property type="entry name" value="His_kinase"/>
    <property type="match status" value="1"/>
</dbReference>
<keyword evidence="8" id="KW-0812">Transmembrane</keyword>
<dbReference type="Pfam" id="PF02518">
    <property type="entry name" value="HATPase_c"/>
    <property type="match status" value="1"/>
</dbReference>
<dbReference type="InterPro" id="IPR005467">
    <property type="entry name" value="His_kinase_dom"/>
</dbReference>
<dbReference type="PANTHER" id="PTHR34220:SF7">
    <property type="entry name" value="SENSOR HISTIDINE KINASE YPDA"/>
    <property type="match status" value="1"/>
</dbReference>
<evidence type="ECO:0000256" key="5">
    <source>
        <dbReference type="ARBA" id="ARBA00022679"/>
    </source>
</evidence>
<dbReference type="Gene3D" id="6.10.340.10">
    <property type="match status" value="1"/>
</dbReference>
<dbReference type="SUPFAM" id="SSF158472">
    <property type="entry name" value="HAMP domain-like"/>
    <property type="match status" value="1"/>
</dbReference>
<feature type="domain" description="Histidine kinase" evidence="9">
    <location>
        <begin position="478"/>
        <end position="590"/>
    </location>
</feature>